<dbReference type="EnsemblMetazoa" id="AAEL023102-RA">
    <property type="protein sequence ID" value="AAEL023102-PA"/>
    <property type="gene ID" value="AAEL023102"/>
</dbReference>
<gene>
    <name evidence="2" type="primary">110680417</name>
</gene>
<name>A0A903VHI1_AEDAE</name>
<feature type="compositionally biased region" description="Polar residues" evidence="1">
    <location>
        <begin position="173"/>
        <end position="205"/>
    </location>
</feature>
<feature type="region of interest" description="Disordered" evidence="1">
    <location>
        <begin position="1"/>
        <end position="210"/>
    </location>
</feature>
<accession>A0A903VHI1</accession>
<organism evidence="2 3">
    <name type="scientific">Aedes aegypti</name>
    <name type="common">Yellowfever mosquito</name>
    <name type="synonym">Culex aegypti</name>
    <dbReference type="NCBI Taxonomy" id="7159"/>
    <lineage>
        <taxon>Eukaryota</taxon>
        <taxon>Metazoa</taxon>
        <taxon>Ecdysozoa</taxon>
        <taxon>Arthropoda</taxon>
        <taxon>Hexapoda</taxon>
        <taxon>Insecta</taxon>
        <taxon>Pterygota</taxon>
        <taxon>Neoptera</taxon>
        <taxon>Endopterygota</taxon>
        <taxon>Diptera</taxon>
        <taxon>Nematocera</taxon>
        <taxon>Culicoidea</taxon>
        <taxon>Culicidae</taxon>
        <taxon>Culicinae</taxon>
        <taxon>Aedini</taxon>
        <taxon>Aedes</taxon>
        <taxon>Stegomyia</taxon>
    </lineage>
</organism>
<protein>
    <submittedName>
        <fullName evidence="2">Uncharacterized protein</fullName>
    </submittedName>
</protein>
<reference evidence="2" key="2">
    <citation type="submission" date="2022-10" db="UniProtKB">
        <authorList>
            <consortium name="EnsemblMetazoa"/>
        </authorList>
    </citation>
    <scope>IDENTIFICATION</scope>
    <source>
        <strain evidence="2">LVP_AGWG</strain>
    </source>
</reference>
<proteinExistence type="predicted"/>
<reference evidence="3" key="1">
    <citation type="submission" date="2017-06" db="EMBL/GenBank/DDBJ databases">
        <title>Aedes aegypti genome working group (AGWG) sequencing and assembly.</title>
        <authorList>
            <consortium name="Aedes aegypti Genome Working Group (AGWG)"/>
            <person name="Matthews B.J."/>
        </authorList>
    </citation>
    <scope>NUCLEOTIDE SEQUENCE [LARGE SCALE GENOMIC DNA]</scope>
    <source>
        <strain evidence="3">LVP_AGWG</strain>
    </source>
</reference>
<dbReference type="Proteomes" id="UP000008820">
    <property type="component" value="Unassembled WGS sequence"/>
</dbReference>
<evidence type="ECO:0000256" key="1">
    <source>
        <dbReference type="SAM" id="MobiDB-lite"/>
    </source>
</evidence>
<dbReference type="AlphaFoldDB" id="A0A903VHI1"/>
<feature type="compositionally biased region" description="Low complexity" evidence="1">
    <location>
        <begin position="46"/>
        <end position="55"/>
    </location>
</feature>
<dbReference type="OrthoDB" id="7765273at2759"/>
<feature type="compositionally biased region" description="Low complexity" evidence="1">
    <location>
        <begin position="76"/>
        <end position="116"/>
    </location>
</feature>
<evidence type="ECO:0000313" key="2">
    <source>
        <dbReference type="EnsemblMetazoa" id="AAEL023102-PA"/>
    </source>
</evidence>
<keyword evidence="3" id="KW-1185">Reference proteome</keyword>
<sequence>MQLNGTVTMAASSEPPEPPPRNPDKINASLKQLAESKTRSLDTATDKTTAPATGARPFRPILSLDNAKPLTKPFESSGTPTSAPASSFANSNSNNNNNGSSHNSSMESNSTSTTGGPNSGTGTSGSSISSSGGGGGGDNGPAAAAAELVRGGSSGSGVSPPGEGGGIAGQIGNKLNSGQQQISPTQSEKSSTGGSKEQSGDNSGGDNLFKNGVTDLGESIVLLVYLVTCGGGEFRMNMIHFS</sequence>
<evidence type="ECO:0000313" key="3">
    <source>
        <dbReference type="Proteomes" id="UP000008820"/>
    </source>
</evidence>